<feature type="non-terminal residue" evidence="2">
    <location>
        <position position="1"/>
    </location>
</feature>
<dbReference type="EMBL" id="HACG01052102">
    <property type="protein sequence ID" value="CEK98973.1"/>
    <property type="molecule type" value="Transcribed_RNA"/>
</dbReference>
<proteinExistence type="predicted"/>
<gene>
    <name evidence="2" type="primary">ORF220103</name>
</gene>
<organism evidence="2">
    <name type="scientific">Arion vulgaris</name>
    <dbReference type="NCBI Taxonomy" id="1028688"/>
    <lineage>
        <taxon>Eukaryota</taxon>
        <taxon>Metazoa</taxon>
        <taxon>Spiralia</taxon>
        <taxon>Lophotrochozoa</taxon>
        <taxon>Mollusca</taxon>
        <taxon>Gastropoda</taxon>
        <taxon>Heterobranchia</taxon>
        <taxon>Euthyneura</taxon>
        <taxon>Panpulmonata</taxon>
        <taxon>Eupulmonata</taxon>
        <taxon>Stylommatophora</taxon>
        <taxon>Helicina</taxon>
        <taxon>Arionoidea</taxon>
        <taxon>Arionidae</taxon>
        <taxon>Arion</taxon>
    </lineage>
</organism>
<protein>
    <submittedName>
        <fullName evidence="2">Uncharacterized protein</fullName>
    </submittedName>
</protein>
<sequence length="91" mass="10054">KIPIWRANLKGKEVNIDIVDKSSTKPPQQPSSQTSLKVLKMSKETDTNSETSKKTETMPSPEIILQVKISSGKASKVLDIVKNFQNCQVPS</sequence>
<accession>A0A0B7C199</accession>
<reference evidence="2" key="1">
    <citation type="submission" date="2014-12" db="EMBL/GenBank/DDBJ databases">
        <title>Insight into the proteome of Arion vulgaris.</title>
        <authorList>
            <person name="Aradska J."/>
            <person name="Bulat T."/>
            <person name="Smidak R."/>
            <person name="Sarate P."/>
            <person name="Gangsoo J."/>
            <person name="Sialana F."/>
            <person name="Bilban M."/>
            <person name="Lubec G."/>
        </authorList>
    </citation>
    <scope>NUCLEOTIDE SEQUENCE</scope>
    <source>
        <tissue evidence="2">Skin</tissue>
    </source>
</reference>
<dbReference type="AlphaFoldDB" id="A0A0B7C199"/>
<name>A0A0B7C199_9EUPU</name>
<evidence type="ECO:0000256" key="1">
    <source>
        <dbReference type="SAM" id="MobiDB-lite"/>
    </source>
</evidence>
<feature type="region of interest" description="Disordered" evidence="1">
    <location>
        <begin position="19"/>
        <end position="59"/>
    </location>
</feature>
<evidence type="ECO:0000313" key="2">
    <source>
        <dbReference type="EMBL" id="CEK98973.1"/>
    </source>
</evidence>
<feature type="compositionally biased region" description="Basic and acidic residues" evidence="1">
    <location>
        <begin position="41"/>
        <end position="56"/>
    </location>
</feature>
<feature type="compositionally biased region" description="Low complexity" evidence="1">
    <location>
        <begin position="24"/>
        <end position="35"/>
    </location>
</feature>